<keyword evidence="4" id="KW-1185">Reference proteome</keyword>
<protein>
    <recommendedName>
        <fullName evidence="2">PiggyBac transposable element-derived protein domain-containing protein</fullName>
    </recommendedName>
</protein>
<evidence type="ECO:0000256" key="1">
    <source>
        <dbReference type="SAM" id="MobiDB-lite"/>
    </source>
</evidence>
<dbReference type="Pfam" id="PF13843">
    <property type="entry name" value="DDE_Tnp_1_7"/>
    <property type="match status" value="1"/>
</dbReference>
<dbReference type="GeneID" id="36589575"/>
<dbReference type="PANTHER" id="PTHR46599:SF3">
    <property type="entry name" value="PIGGYBAC TRANSPOSABLE ELEMENT-DERIVED PROTEIN 4"/>
    <property type="match status" value="1"/>
</dbReference>
<name>A0A2J6SR03_9HELO</name>
<dbReference type="STRING" id="1095630.A0A2J6SR03"/>
<dbReference type="PANTHER" id="PTHR46599">
    <property type="entry name" value="PIGGYBAC TRANSPOSABLE ELEMENT-DERIVED PROTEIN 4"/>
    <property type="match status" value="1"/>
</dbReference>
<dbReference type="AlphaFoldDB" id="A0A2J6SR03"/>
<dbReference type="Proteomes" id="UP000235371">
    <property type="component" value="Unassembled WGS sequence"/>
</dbReference>
<gene>
    <name evidence="3" type="ORF">K444DRAFT_619344</name>
</gene>
<sequence length="536" mass="61670">MAHATVFDSTNKGTLRPNKDPLRKQGSAFKPMQLPQFGWEITLPEDVSPDDPITLFTIYYIPKIIDLIYLICYREIYIYLAIRIYMSLHIDNKIADYWITKNMIPEYLITKYLSRNRFQELHIYIRFHGNQEQGPYKKVKAFSTHIQEVNLGIWKPGRDLAINKIIIRFEGRSKETTTVPNKPIPTGYKVWEAAQRGFLLVWNWHIPGQKNGPVGVCTLRELGGIIKAGNGGNKIQVVVLHLIKRLPKLPKGSGYYIYLNNLFVSTRFIQYTRSQGVAITGTCRTTGRVIKELLDLQKSDKKDVIPWGETYSRYTPNGEVYYRVLRLRKRPKETSSKAKTARIPFGNQATKILSIPVIADGYNYHMGAVDEFDHLTAQNAGLRYVERGGHQVLEHWLLRTVLINCYLLALCSDVPEPREISFRSQQDFRRQLVSALLAKGRDSKICPKRRISQISQGAKQVPVESHELVKMAKRGYCVACKGLRYRDRPRKRVALSEIASNRGRESSKYSSSFGCKQCDVHLCNYNSCFDIFHEEK</sequence>
<organism evidence="3 4">
    <name type="scientific">Hyaloscypha bicolor E</name>
    <dbReference type="NCBI Taxonomy" id="1095630"/>
    <lineage>
        <taxon>Eukaryota</taxon>
        <taxon>Fungi</taxon>
        <taxon>Dikarya</taxon>
        <taxon>Ascomycota</taxon>
        <taxon>Pezizomycotina</taxon>
        <taxon>Leotiomycetes</taxon>
        <taxon>Helotiales</taxon>
        <taxon>Hyaloscyphaceae</taxon>
        <taxon>Hyaloscypha</taxon>
        <taxon>Hyaloscypha bicolor</taxon>
    </lineage>
</organism>
<reference evidence="3 4" key="1">
    <citation type="submission" date="2016-04" db="EMBL/GenBank/DDBJ databases">
        <title>A degradative enzymes factory behind the ericoid mycorrhizal symbiosis.</title>
        <authorList>
            <consortium name="DOE Joint Genome Institute"/>
            <person name="Martino E."/>
            <person name="Morin E."/>
            <person name="Grelet G."/>
            <person name="Kuo A."/>
            <person name="Kohler A."/>
            <person name="Daghino S."/>
            <person name="Barry K."/>
            <person name="Choi C."/>
            <person name="Cichocki N."/>
            <person name="Clum A."/>
            <person name="Copeland A."/>
            <person name="Hainaut M."/>
            <person name="Haridas S."/>
            <person name="Labutti K."/>
            <person name="Lindquist E."/>
            <person name="Lipzen A."/>
            <person name="Khouja H.-R."/>
            <person name="Murat C."/>
            <person name="Ohm R."/>
            <person name="Olson A."/>
            <person name="Spatafora J."/>
            <person name="Veneault-Fourrey C."/>
            <person name="Henrissat B."/>
            <person name="Grigoriev I."/>
            <person name="Martin F."/>
            <person name="Perotto S."/>
        </authorList>
    </citation>
    <scope>NUCLEOTIDE SEQUENCE [LARGE SCALE GENOMIC DNA]</scope>
    <source>
        <strain evidence="3 4">E</strain>
    </source>
</reference>
<evidence type="ECO:0000313" key="4">
    <source>
        <dbReference type="Proteomes" id="UP000235371"/>
    </source>
</evidence>
<evidence type="ECO:0000313" key="3">
    <source>
        <dbReference type="EMBL" id="PMD53211.1"/>
    </source>
</evidence>
<feature type="region of interest" description="Disordered" evidence="1">
    <location>
        <begin position="1"/>
        <end position="24"/>
    </location>
</feature>
<dbReference type="RefSeq" id="XP_024730115.1">
    <property type="nucleotide sequence ID" value="XM_024881498.1"/>
</dbReference>
<evidence type="ECO:0000259" key="2">
    <source>
        <dbReference type="Pfam" id="PF13843"/>
    </source>
</evidence>
<dbReference type="InterPro" id="IPR029526">
    <property type="entry name" value="PGBD"/>
</dbReference>
<dbReference type="EMBL" id="KZ613892">
    <property type="protein sequence ID" value="PMD53211.1"/>
    <property type="molecule type" value="Genomic_DNA"/>
</dbReference>
<proteinExistence type="predicted"/>
<accession>A0A2J6SR03</accession>
<dbReference type="OrthoDB" id="2431486at2759"/>
<feature type="domain" description="PiggyBac transposable element-derived protein" evidence="2">
    <location>
        <begin position="74"/>
        <end position="383"/>
    </location>
</feature>
<dbReference type="InParanoid" id="A0A2J6SR03"/>